<dbReference type="InterPro" id="IPR036020">
    <property type="entry name" value="WW_dom_sf"/>
</dbReference>
<dbReference type="RefSeq" id="XP_042994748.1">
    <property type="nucleotide sequence ID" value="XM_043138814.1"/>
</dbReference>
<feature type="compositionally biased region" description="Low complexity" evidence="1">
    <location>
        <begin position="141"/>
        <end position="157"/>
    </location>
</feature>
<evidence type="ECO:0000256" key="1">
    <source>
        <dbReference type="SAM" id="MobiDB-lite"/>
    </source>
</evidence>
<dbReference type="Proteomes" id="UP000027002">
    <property type="component" value="Chromosome 1"/>
</dbReference>
<dbReference type="SUPFAM" id="SSF51045">
    <property type="entry name" value="WW domain"/>
    <property type="match status" value="1"/>
</dbReference>
<feature type="compositionally biased region" description="Low complexity" evidence="1">
    <location>
        <begin position="260"/>
        <end position="273"/>
    </location>
</feature>
<organism evidence="3 4">
    <name type="scientific">Ustilaginoidea virens</name>
    <name type="common">Rice false smut fungus</name>
    <name type="synonym">Villosiclava virens</name>
    <dbReference type="NCBI Taxonomy" id="1159556"/>
    <lineage>
        <taxon>Eukaryota</taxon>
        <taxon>Fungi</taxon>
        <taxon>Dikarya</taxon>
        <taxon>Ascomycota</taxon>
        <taxon>Pezizomycotina</taxon>
        <taxon>Sordariomycetes</taxon>
        <taxon>Hypocreomycetidae</taxon>
        <taxon>Hypocreales</taxon>
        <taxon>Clavicipitaceae</taxon>
        <taxon>Ustilaginoidea</taxon>
    </lineage>
</organism>
<evidence type="ECO:0000313" key="4">
    <source>
        <dbReference type="Proteomes" id="UP000027002"/>
    </source>
</evidence>
<dbReference type="AlphaFoldDB" id="A0A8E5HKE0"/>
<dbReference type="GeneID" id="66062094"/>
<feature type="region of interest" description="Disordered" evidence="1">
    <location>
        <begin position="44"/>
        <end position="279"/>
    </location>
</feature>
<gene>
    <name evidence="3" type="ORF">UV8b_01316</name>
</gene>
<dbReference type="CDD" id="cd00201">
    <property type="entry name" value="WW"/>
    <property type="match status" value="1"/>
</dbReference>
<accession>A0A8E5HKE0</accession>
<evidence type="ECO:0000313" key="3">
    <source>
        <dbReference type="EMBL" id="QUC17075.1"/>
    </source>
</evidence>
<dbReference type="EMBL" id="CP072753">
    <property type="protein sequence ID" value="QUC17075.1"/>
    <property type="molecule type" value="Genomic_DNA"/>
</dbReference>
<feature type="compositionally biased region" description="Basic and acidic residues" evidence="1">
    <location>
        <begin position="166"/>
        <end position="175"/>
    </location>
</feature>
<proteinExistence type="predicted"/>
<feature type="compositionally biased region" description="Low complexity" evidence="1">
    <location>
        <begin position="106"/>
        <end position="115"/>
    </location>
</feature>
<dbReference type="OrthoDB" id="2530521at2759"/>
<dbReference type="PROSITE" id="PS50020">
    <property type="entry name" value="WW_DOMAIN_2"/>
    <property type="match status" value="1"/>
</dbReference>
<feature type="compositionally biased region" description="Low complexity" evidence="1">
    <location>
        <begin position="198"/>
        <end position="224"/>
    </location>
</feature>
<evidence type="ECO:0000259" key="2">
    <source>
        <dbReference type="PROSITE" id="PS50020"/>
    </source>
</evidence>
<sequence>MDEFAPPAGPPPPKAPEVPAGWVARWNEQYKEWFYVNVYTKKSQWDKPTEPVFPVDDNAPSDPPPGYEPGKNAPVTADVKKDPYQDRTDDKSGLPAAAHALTSAPDQDAQLAAKLQAEEDAKARGGPAPPAGHGNPGGGAADSYTQGYQGNQSQQQYPSELPPRADSARGKDRGFLGKLFGKGKNTQQEQSSYGGGYPQQQQQQQGYYQSPPPQQYGGYPQQGSPMGGGYGGGYGQPPYGQPGYGPQGGYGGGYAPGPYPQAGYHQQQQQQPARKSGMGGMGMGLAGGALGLGAGVLGGALIADAIHDHDQAEYMQGYEAGQDNAYDDDFGGGDFGGGDF</sequence>
<feature type="compositionally biased region" description="Basic and acidic residues" evidence="1">
    <location>
        <begin position="78"/>
        <end position="92"/>
    </location>
</feature>
<dbReference type="SMART" id="SM00456">
    <property type="entry name" value="WW"/>
    <property type="match status" value="1"/>
</dbReference>
<feature type="compositionally biased region" description="Gly residues" evidence="1">
    <location>
        <begin position="242"/>
        <end position="255"/>
    </location>
</feature>
<protein>
    <recommendedName>
        <fullName evidence="2">WW domain-containing protein</fullName>
    </recommendedName>
</protein>
<feature type="domain" description="WW" evidence="2">
    <location>
        <begin position="16"/>
        <end position="50"/>
    </location>
</feature>
<dbReference type="PROSITE" id="PS01159">
    <property type="entry name" value="WW_DOMAIN_1"/>
    <property type="match status" value="1"/>
</dbReference>
<reference evidence="3" key="1">
    <citation type="submission" date="2020-03" db="EMBL/GenBank/DDBJ databases">
        <title>A mixture of massive structural variations and highly conserved coding sequences in Ustilaginoidea virens genome.</title>
        <authorList>
            <person name="Zhang K."/>
            <person name="Zhao Z."/>
            <person name="Zhang Z."/>
            <person name="Li Y."/>
            <person name="Hsiang T."/>
            <person name="Sun W."/>
        </authorList>
    </citation>
    <scope>NUCLEOTIDE SEQUENCE</scope>
    <source>
        <strain evidence="3">UV-8b</strain>
    </source>
</reference>
<dbReference type="Pfam" id="PF00397">
    <property type="entry name" value="WW"/>
    <property type="match status" value="1"/>
</dbReference>
<name>A0A8E5HKE0_USTVR</name>
<feature type="compositionally biased region" description="Gly residues" evidence="1">
    <location>
        <begin position="225"/>
        <end position="235"/>
    </location>
</feature>
<keyword evidence="4" id="KW-1185">Reference proteome</keyword>
<dbReference type="Gene3D" id="2.20.70.10">
    <property type="match status" value="1"/>
</dbReference>
<dbReference type="InterPro" id="IPR001202">
    <property type="entry name" value="WW_dom"/>
</dbReference>
<dbReference type="KEGG" id="uvi:66062094"/>